<keyword evidence="4" id="KW-1185">Reference proteome</keyword>
<dbReference type="Gene3D" id="2.50.20.20">
    <property type="match status" value="1"/>
</dbReference>
<protein>
    <submittedName>
        <fullName evidence="3">DUF5050 domain-containing protein</fullName>
    </submittedName>
</protein>
<feature type="chain" id="PRO_5045409769" evidence="1">
    <location>
        <begin position="24"/>
        <end position="571"/>
    </location>
</feature>
<sequence length="571" mass="65947">MRFRPLFMAALLLSVLAFFVACEEDSEQLTREEILQHSIEVMKKIETYSFEMDAITNEADMGTLISYLSGTAKVQPLEAYIERSSKISGTTMKSEVYITGGETYFLMDEESDLWINVSPKIHALEPAEEIELILKNIDLFHFTEDNNGYRFSIFTNEEEMLTLWKGLFPFYYVMDDPLFHTMISTIRTENGPASFTYEMIIDKETFHRTSAMLEYTFNMSLLDVDAENDEVENKMTETLYISYDALKETNEVTVPQTVIENAKTYGDILIGNRDPLKEKAGFYTGEKGNSDGNHLNGSYFATDGEAVYYSNWMQESGIYKWTDGQEEKELISDVLAKDLNVMGDWLYYSDERDRFNVYRMKIDGTEVEKVSDDYAIDLRVMDGWIFYKANNPLNNKQSLFMVSEEGVKIQLIDDLFRYTIYEDQVIYQTEPKGILYVVGINELGQTHPPRVIEYPVRTFIVDDGWIYFESALNGAKLYRVQLDGTNTKQLSTDESQGFNVVGDALYFTNVTEDHSLYKIDLSTLEAEMLDERGSHIHIINDRIYYSKPISALQLGWFQMDLDGKNMERAPF</sequence>
<evidence type="ECO:0000259" key="2">
    <source>
        <dbReference type="Pfam" id="PF16472"/>
    </source>
</evidence>
<proteinExistence type="predicted"/>
<dbReference type="Pfam" id="PF16472">
    <property type="entry name" value="DUF5050"/>
    <property type="match status" value="1"/>
</dbReference>
<dbReference type="RefSeq" id="WP_275120194.1">
    <property type="nucleotide sequence ID" value="NZ_JAOTPO010000018.1"/>
</dbReference>
<dbReference type="InterPro" id="IPR032485">
    <property type="entry name" value="LRP1-like_beta_prop"/>
</dbReference>
<comment type="caution">
    <text evidence="3">The sequence shown here is derived from an EMBL/GenBank/DDBJ whole genome shotgun (WGS) entry which is preliminary data.</text>
</comment>
<dbReference type="PANTHER" id="PTHR32256">
    <property type="match status" value="1"/>
</dbReference>
<dbReference type="Pfam" id="PF20316">
    <property type="entry name" value="DUF6612"/>
    <property type="match status" value="1"/>
</dbReference>
<dbReference type="InterPro" id="IPR053369">
    <property type="entry name" value="SrfA-induced_signal"/>
</dbReference>
<evidence type="ECO:0000313" key="3">
    <source>
        <dbReference type="EMBL" id="MDE5415591.1"/>
    </source>
</evidence>
<dbReference type="EMBL" id="JAOTPO010000018">
    <property type="protein sequence ID" value="MDE5415591.1"/>
    <property type="molecule type" value="Genomic_DNA"/>
</dbReference>
<dbReference type="PANTHER" id="PTHR32256:SF17">
    <property type="entry name" value="EGF-LIKE DOMAIN-CONTAINING PROTEIN"/>
    <property type="match status" value="1"/>
</dbReference>
<name>A0ABT5VK58_9BACI</name>
<feature type="signal peptide" evidence="1">
    <location>
        <begin position="1"/>
        <end position="23"/>
    </location>
</feature>
<dbReference type="SUPFAM" id="SSF63825">
    <property type="entry name" value="YWTD domain"/>
    <property type="match status" value="1"/>
</dbReference>
<evidence type="ECO:0000256" key="1">
    <source>
        <dbReference type="SAM" id="SignalP"/>
    </source>
</evidence>
<keyword evidence="1" id="KW-0732">Signal</keyword>
<dbReference type="PROSITE" id="PS51257">
    <property type="entry name" value="PROKAR_LIPOPROTEIN"/>
    <property type="match status" value="1"/>
</dbReference>
<gene>
    <name evidence="3" type="ORF">N7Z68_19780</name>
</gene>
<feature type="domain" description="Prolow-density lipoprotein receptor-related protein 1-like beta-propeller" evidence="2">
    <location>
        <begin position="289"/>
        <end position="547"/>
    </location>
</feature>
<accession>A0ABT5VK58</accession>
<organism evidence="3 4">
    <name type="scientific">Alkalihalobacterium chitinilyticum</name>
    <dbReference type="NCBI Taxonomy" id="2980103"/>
    <lineage>
        <taxon>Bacteria</taxon>
        <taxon>Bacillati</taxon>
        <taxon>Bacillota</taxon>
        <taxon>Bacilli</taxon>
        <taxon>Bacillales</taxon>
        <taxon>Bacillaceae</taxon>
        <taxon>Alkalihalobacterium</taxon>
    </lineage>
</organism>
<dbReference type="SUPFAM" id="SSF69304">
    <property type="entry name" value="Tricorn protease N-terminal domain"/>
    <property type="match status" value="1"/>
</dbReference>
<dbReference type="Proteomes" id="UP001148125">
    <property type="component" value="Unassembled WGS sequence"/>
</dbReference>
<reference evidence="3" key="1">
    <citation type="submission" date="2024-05" db="EMBL/GenBank/DDBJ databases">
        <title>Alkalihalobacillus sp. strain MEB203 novel alkaliphilic bacterium from Lonar Lake, India.</title>
        <authorList>
            <person name="Joshi A."/>
            <person name="Thite S."/>
            <person name="Mengade P."/>
        </authorList>
    </citation>
    <scope>NUCLEOTIDE SEQUENCE</scope>
    <source>
        <strain evidence="3">MEB 203</strain>
    </source>
</reference>
<dbReference type="InterPro" id="IPR046720">
    <property type="entry name" value="DUF6612"/>
</dbReference>
<evidence type="ECO:0000313" key="4">
    <source>
        <dbReference type="Proteomes" id="UP001148125"/>
    </source>
</evidence>